<gene>
    <name evidence="5" type="primary">rpl14</name>
</gene>
<protein>
    <submittedName>
        <fullName evidence="5">50S ribosomal protein L14</fullName>
    </submittedName>
</protein>
<reference evidence="5" key="1">
    <citation type="journal article" date="2019" name="Genome Biol. Evol.">
        <title>Nephromyces represents a diverse and novel lineage of the Apicomplexa that has retained apicoplasts.</title>
        <authorList>
            <person name="Munoz-Gomez S.A."/>
            <person name="Durnin K."/>
            <person name="Eme L."/>
            <person name="Paight C."/>
            <person name="Lane C.E."/>
            <person name="Saffo M.B."/>
            <person name="Slamovits C.H."/>
        </authorList>
    </citation>
    <scope>NUCLEOTIDE SEQUENCE</scope>
    <source>
        <strain evidence="5">638</strain>
    </source>
</reference>
<comment type="similarity">
    <text evidence="1 4">Belongs to the universal ribosomal protein uL14 family.</text>
</comment>
<evidence type="ECO:0000313" key="5">
    <source>
        <dbReference type="EMBL" id="QEM01718.1"/>
    </source>
</evidence>
<keyword evidence="2 4" id="KW-0689">Ribosomal protein</keyword>
<dbReference type="CDD" id="cd00337">
    <property type="entry name" value="Ribosomal_uL14"/>
    <property type="match status" value="1"/>
</dbReference>
<dbReference type="GO" id="GO:0022625">
    <property type="term" value="C:cytosolic large ribosomal subunit"/>
    <property type="evidence" value="ECO:0007669"/>
    <property type="project" value="TreeGrafter"/>
</dbReference>
<dbReference type="GO" id="GO:0006412">
    <property type="term" value="P:translation"/>
    <property type="evidence" value="ECO:0007669"/>
    <property type="project" value="InterPro"/>
</dbReference>
<proteinExistence type="inferred from homology"/>
<dbReference type="Pfam" id="PF00238">
    <property type="entry name" value="Ribosomal_L14"/>
    <property type="match status" value="1"/>
</dbReference>
<evidence type="ECO:0000256" key="2">
    <source>
        <dbReference type="ARBA" id="ARBA00022980"/>
    </source>
</evidence>
<sequence>MSQIGSTFVVADNTGVKTIIWIGLIFSKAHQIKLGNWIIGVITQSVNKTLKKSNIVKAIVIRLKKTTKFETGLNITFADNAVVLVDHNLNPLGSRILGPLPWILKKNNYLKLISISSEFI</sequence>
<dbReference type="GO" id="GO:0003735">
    <property type="term" value="F:structural constituent of ribosome"/>
    <property type="evidence" value="ECO:0007669"/>
    <property type="project" value="InterPro"/>
</dbReference>
<dbReference type="Gene3D" id="2.40.150.20">
    <property type="entry name" value="Ribosomal protein L14"/>
    <property type="match status" value="1"/>
</dbReference>
<accession>A0A5C1H9Q3</accession>
<dbReference type="GO" id="GO:0070180">
    <property type="term" value="F:large ribosomal subunit rRNA binding"/>
    <property type="evidence" value="ECO:0007669"/>
    <property type="project" value="TreeGrafter"/>
</dbReference>
<evidence type="ECO:0000256" key="3">
    <source>
        <dbReference type="ARBA" id="ARBA00023274"/>
    </source>
</evidence>
<dbReference type="SMART" id="SM01374">
    <property type="entry name" value="Ribosomal_L14"/>
    <property type="match status" value="1"/>
</dbReference>
<dbReference type="SUPFAM" id="SSF50193">
    <property type="entry name" value="Ribosomal protein L14"/>
    <property type="match status" value="1"/>
</dbReference>
<dbReference type="InterPro" id="IPR000218">
    <property type="entry name" value="Ribosomal_uL14"/>
</dbReference>
<evidence type="ECO:0000256" key="4">
    <source>
        <dbReference type="RuleBase" id="RU003949"/>
    </source>
</evidence>
<dbReference type="PANTHER" id="PTHR11761:SF3">
    <property type="entry name" value="LARGE RIBOSOMAL SUBUNIT PROTEIN UL14M"/>
    <property type="match status" value="1"/>
</dbReference>
<keyword evidence="3 4" id="KW-0687">Ribonucleoprotein</keyword>
<dbReference type="InterPro" id="IPR036853">
    <property type="entry name" value="Ribosomal_uL14_sf"/>
</dbReference>
<dbReference type="EMBL" id="MK573204">
    <property type="protein sequence ID" value="QEM01718.1"/>
    <property type="molecule type" value="Genomic_DNA"/>
</dbReference>
<evidence type="ECO:0000256" key="1">
    <source>
        <dbReference type="ARBA" id="ARBA00010745"/>
    </source>
</evidence>
<organism evidence="5">
    <name type="scientific">Nephromyces sp. ex Molgula occidentalis</name>
    <dbReference type="NCBI Taxonomy" id="2544991"/>
    <lineage>
        <taxon>Eukaryota</taxon>
        <taxon>Sar</taxon>
        <taxon>Alveolata</taxon>
        <taxon>Apicomplexa</taxon>
        <taxon>Aconoidasida</taxon>
        <taxon>Nephromycida</taxon>
        <taxon>Nephromyces</taxon>
    </lineage>
</organism>
<dbReference type="AlphaFoldDB" id="A0A5C1H9Q3"/>
<dbReference type="PANTHER" id="PTHR11761">
    <property type="entry name" value="50S/60S RIBOSOMAL PROTEIN L14/L23"/>
    <property type="match status" value="1"/>
</dbReference>
<name>A0A5C1H9Q3_9APIC</name>
<dbReference type="HAMAP" id="MF_01367">
    <property type="entry name" value="Ribosomal_uL14"/>
    <property type="match status" value="1"/>
</dbReference>